<name>A0A8X7X7S5_POLSE</name>
<feature type="coiled-coil region" evidence="1">
    <location>
        <begin position="162"/>
        <end position="224"/>
    </location>
</feature>
<feature type="non-terminal residue" evidence="3">
    <location>
        <position position="1"/>
    </location>
</feature>
<dbReference type="InterPro" id="IPR033192">
    <property type="entry name" value="ODAD3"/>
</dbReference>
<evidence type="ECO:0000313" key="4">
    <source>
        <dbReference type="Proteomes" id="UP000886611"/>
    </source>
</evidence>
<organism evidence="3 4">
    <name type="scientific">Polypterus senegalus</name>
    <name type="common">Senegal bichir</name>
    <dbReference type="NCBI Taxonomy" id="55291"/>
    <lineage>
        <taxon>Eukaryota</taxon>
        <taxon>Metazoa</taxon>
        <taxon>Chordata</taxon>
        <taxon>Craniata</taxon>
        <taxon>Vertebrata</taxon>
        <taxon>Euteleostomi</taxon>
        <taxon>Actinopterygii</taxon>
        <taxon>Polypteriformes</taxon>
        <taxon>Polypteridae</taxon>
        <taxon>Polypterus</taxon>
    </lineage>
</organism>
<sequence length="584" mass="67571">MAARALKADKEAFVRGICEQVTHHLWFSDPCPVYRGIEELNTSESVARRVAVRADDGTVLMDDSVVVTRWAGYFEQLFNADPPARTLDISGSTVLEADPPISFRKKIKSCINGGEVKASRHELLSNELVNKEKGEKGDIKNVTGKSAVQKLEKLVNKKIWQLNSKQHVKEARKRRLEELKQQHSSHIHVVQTEQDLCSQEEHKQRVLQSSLEEAQMKYEEAEHLTRIYLDIKKEIQGEILTFKSRMETIKAEVERQKQVLIRLRHMQKDVCLSKDEAKAALQRHKLLAERKHHAREILKAKYAKQAEKERDRLDSVAWPKQPQIIWRQSRYDAPEEEEAEKAGDSLEEAFGKLREATGATDTEKVVQFFICQGDTQKRLEHLAAENDMVLQCLKEEQNKLKDELNQIKYSGGARIIQEKKEIEDFTCMLKAELKRRDEAKKWAKELSNRTLNKVRAVLETLVEKLQHISKPKIRLPSVRHVPSLEEYVLDLLSSVENQLMVIMEEFRGKDLAAIQKEMKDSKKDYSVLEEIMPPTNVRIKLPMLPGQEMDEEIEDSEEEDPDVLTREQLKRQSQKIVNSKKRRG</sequence>
<dbReference type="GO" id="GO:0097542">
    <property type="term" value="C:ciliary tip"/>
    <property type="evidence" value="ECO:0007669"/>
    <property type="project" value="TreeGrafter"/>
</dbReference>
<keyword evidence="1" id="KW-0175">Coiled coil</keyword>
<evidence type="ECO:0000256" key="2">
    <source>
        <dbReference type="SAM" id="MobiDB-lite"/>
    </source>
</evidence>
<dbReference type="EMBL" id="JAATIS010004040">
    <property type="protein sequence ID" value="KAG2463026.1"/>
    <property type="molecule type" value="Genomic_DNA"/>
</dbReference>
<reference evidence="3 4" key="1">
    <citation type="journal article" date="2021" name="Cell">
        <title>Tracing the genetic footprints of vertebrate landing in non-teleost ray-finned fishes.</title>
        <authorList>
            <person name="Bi X."/>
            <person name="Wang K."/>
            <person name="Yang L."/>
            <person name="Pan H."/>
            <person name="Jiang H."/>
            <person name="Wei Q."/>
            <person name="Fang M."/>
            <person name="Yu H."/>
            <person name="Zhu C."/>
            <person name="Cai Y."/>
            <person name="He Y."/>
            <person name="Gan X."/>
            <person name="Zeng H."/>
            <person name="Yu D."/>
            <person name="Zhu Y."/>
            <person name="Jiang H."/>
            <person name="Qiu Q."/>
            <person name="Yang H."/>
            <person name="Zhang Y.E."/>
            <person name="Wang W."/>
            <person name="Zhu M."/>
            <person name="He S."/>
            <person name="Zhang G."/>
        </authorList>
    </citation>
    <scope>NUCLEOTIDE SEQUENCE [LARGE SCALE GENOMIC DNA]</scope>
    <source>
        <strain evidence="3">Bchr_013</strain>
    </source>
</reference>
<feature type="compositionally biased region" description="Acidic residues" evidence="2">
    <location>
        <begin position="548"/>
        <end position="562"/>
    </location>
</feature>
<dbReference type="Proteomes" id="UP000886611">
    <property type="component" value="Unassembled WGS sequence"/>
</dbReference>
<dbReference type="GO" id="GO:0036158">
    <property type="term" value="P:outer dynein arm assembly"/>
    <property type="evidence" value="ECO:0007669"/>
    <property type="project" value="InterPro"/>
</dbReference>
<gene>
    <name evidence="3" type="primary">Ccdc151_0</name>
    <name evidence="3" type="ORF">GTO96_0000267</name>
</gene>
<comment type="caution">
    <text evidence="3">The sequence shown here is derived from an EMBL/GenBank/DDBJ whole genome shotgun (WGS) entry which is preliminary data.</text>
</comment>
<evidence type="ECO:0000313" key="3">
    <source>
        <dbReference type="EMBL" id="KAG2463026.1"/>
    </source>
</evidence>
<keyword evidence="4" id="KW-1185">Reference proteome</keyword>
<dbReference type="GO" id="GO:0035253">
    <property type="term" value="C:ciliary rootlet"/>
    <property type="evidence" value="ECO:0007669"/>
    <property type="project" value="TreeGrafter"/>
</dbReference>
<evidence type="ECO:0000256" key="1">
    <source>
        <dbReference type="SAM" id="Coils"/>
    </source>
</evidence>
<feature type="non-terminal residue" evidence="3">
    <location>
        <position position="584"/>
    </location>
</feature>
<proteinExistence type="predicted"/>
<dbReference type="GO" id="GO:0003341">
    <property type="term" value="P:cilium movement"/>
    <property type="evidence" value="ECO:0007669"/>
    <property type="project" value="InterPro"/>
</dbReference>
<accession>A0A8X7X7S5</accession>
<protein>
    <submittedName>
        <fullName evidence="3">CC151 protein</fullName>
    </submittedName>
</protein>
<dbReference type="PANTHER" id="PTHR46518">
    <property type="entry name" value="COILED-COIL DOMAIN-CONTAINING PROTEIN 151"/>
    <property type="match status" value="1"/>
</dbReference>
<dbReference type="AlphaFoldDB" id="A0A8X7X7S5"/>
<dbReference type="GO" id="GO:0036064">
    <property type="term" value="C:ciliary basal body"/>
    <property type="evidence" value="ECO:0007669"/>
    <property type="project" value="TreeGrafter"/>
</dbReference>
<feature type="region of interest" description="Disordered" evidence="2">
    <location>
        <begin position="543"/>
        <end position="584"/>
    </location>
</feature>
<dbReference type="PANTHER" id="PTHR46518:SF1">
    <property type="entry name" value="OUTER DYNEIN ARM-DOCKING COMPLEX SUBUNIT 3"/>
    <property type="match status" value="1"/>
</dbReference>